<dbReference type="InterPro" id="IPR050300">
    <property type="entry name" value="GDXG_lipolytic_enzyme"/>
</dbReference>
<feature type="signal peptide" evidence="2">
    <location>
        <begin position="1"/>
        <end position="20"/>
    </location>
</feature>
<gene>
    <name evidence="4" type="ORF">FEF09_24850</name>
</gene>
<proteinExistence type="predicted"/>
<evidence type="ECO:0000313" key="4">
    <source>
        <dbReference type="EMBL" id="TWV95104.1"/>
    </source>
</evidence>
<feature type="domain" description="BD-FAE-like" evidence="3">
    <location>
        <begin position="61"/>
        <end position="259"/>
    </location>
</feature>
<dbReference type="InterPro" id="IPR029058">
    <property type="entry name" value="AB_hydrolase_fold"/>
</dbReference>
<name>A0A5C6LMW1_9BACT</name>
<keyword evidence="5" id="KW-1185">Reference proteome</keyword>
<feature type="chain" id="PRO_5022680407" evidence="2">
    <location>
        <begin position="21"/>
        <end position="306"/>
    </location>
</feature>
<dbReference type="SUPFAM" id="SSF53474">
    <property type="entry name" value="alpha/beta-Hydrolases"/>
    <property type="match status" value="1"/>
</dbReference>
<dbReference type="InterPro" id="IPR049492">
    <property type="entry name" value="BD-FAE-like_dom"/>
</dbReference>
<organism evidence="4 5">
    <name type="scientific">Chitinophaga pinensis</name>
    <dbReference type="NCBI Taxonomy" id="79329"/>
    <lineage>
        <taxon>Bacteria</taxon>
        <taxon>Pseudomonadati</taxon>
        <taxon>Bacteroidota</taxon>
        <taxon>Chitinophagia</taxon>
        <taxon>Chitinophagales</taxon>
        <taxon>Chitinophagaceae</taxon>
        <taxon>Chitinophaga</taxon>
    </lineage>
</organism>
<evidence type="ECO:0000313" key="5">
    <source>
        <dbReference type="Proteomes" id="UP000318815"/>
    </source>
</evidence>
<evidence type="ECO:0000256" key="2">
    <source>
        <dbReference type="SAM" id="SignalP"/>
    </source>
</evidence>
<dbReference type="Gene3D" id="3.40.50.1820">
    <property type="entry name" value="alpha/beta hydrolase"/>
    <property type="match status" value="1"/>
</dbReference>
<dbReference type="PANTHER" id="PTHR48081:SF6">
    <property type="entry name" value="PEPTIDASE S9 PROLYL OLIGOPEPTIDASE CATALYTIC DOMAIN-CONTAINING PROTEIN"/>
    <property type="match status" value="1"/>
</dbReference>
<protein>
    <submittedName>
        <fullName evidence="4">Alpha/beta hydrolase</fullName>
    </submittedName>
</protein>
<keyword evidence="2" id="KW-0732">Signal</keyword>
<dbReference type="RefSeq" id="WP_146307622.1">
    <property type="nucleotide sequence ID" value="NZ_VOHS01000042.1"/>
</dbReference>
<dbReference type="PANTHER" id="PTHR48081">
    <property type="entry name" value="AB HYDROLASE SUPERFAMILY PROTEIN C4A8.06C"/>
    <property type="match status" value="1"/>
</dbReference>
<dbReference type="GO" id="GO:0016787">
    <property type="term" value="F:hydrolase activity"/>
    <property type="evidence" value="ECO:0007669"/>
    <property type="project" value="UniProtKB-KW"/>
</dbReference>
<dbReference type="AlphaFoldDB" id="A0A5C6LMW1"/>
<dbReference type="EMBL" id="VOHS01000042">
    <property type="protein sequence ID" value="TWV95104.1"/>
    <property type="molecule type" value="Genomic_DNA"/>
</dbReference>
<reference evidence="4 5" key="1">
    <citation type="submission" date="2019-08" db="EMBL/GenBank/DDBJ databases">
        <title>Whole genome sequencing of chitin degrading bacteria Chitinophaga pinensis YS16.</title>
        <authorList>
            <person name="Singh R.P."/>
            <person name="Manchanda G."/>
            <person name="Maurya I.K."/>
            <person name="Joshi N.K."/>
            <person name="Srivastava A.K."/>
        </authorList>
    </citation>
    <scope>NUCLEOTIDE SEQUENCE [LARGE SCALE GENOMIC DNA]</scope>
    <source>
        <strain evidence="4 5">YS-16</strain>
    </source>
</reference>
<evidence type="ECO:0000256" key="1">
    <source>
        <dbReference type="ARBA" id="ARBA00022801"/>
    </source>
</evidence>
<evidence type="ECO:0000259" key="3">
    <source>
        <dbReference type="Pfam" id="PF20434"/>
    </source>
</evidence>
<dbReference type="OrthoDB" id="9794725at2"/>
<comment type="caution">
    <text evidence="4">The sequence shown here is derived from an EMBL/GenBank/DDBJ whole genome shotgun (WGS) entry which is preliminary data.</text>
</comment>
<keyword evidence="1 4" id="KW-0378">Hydrolase</keyword>
<dbReference type="Proteomes" id="UP000318815">
    <property type="component" value="Unassembled WGS sequence"/>
</dbReference>
<sequence>MKKRLICLTAMTIIAGATKAQQFMPLYPDSVVNSRNVPDKEVKKDNNGSLSFDKVSVPAVQLFLPPADKANGAAMIVCPGGGYSFLAYTHEGINFARRLNEMGITVFVLKYRMPDNATMWDRTIGPLQDAQQAIRLVRQRAKEWHIDVNRVGLMGSSAGGHLASTAGTHFDHSYIPNPEHTNLRPDFLVLVYPVISMADSLTHQGSKDNLIGKDAAPATVTEFSNELQVTDKTPPAFLVHATDDKGVVVGNSIAFYTALVRHNVRAELHAYQRGGHGFGMRTSNPDEHWLDRLENWLRDNGWLKRQ</sequence>
<dbReference type="Pfam" id="PF20434">
    <property type="entry name" value="BD-FAE"/>
    <property type="match status" value="1"/>
</dbReference>
<accession>A0A5C6LMW1</accession>